<protein>
    <recommendedName>
        <fullName evidence="3">asparagine synthase (glutamine-hydrolyzing)</fullName>
        <ecNumber evidence="3">6.3.5.4</ecNumber>
    </recommendedName>
</protein>
<evidence type="ECO:0000313" key="14">
    <source>
        <dbReference type="Proteomes" id="UP000179642"/>
    </source>
</evidence>
<evidence type="ECO:0000256" key="6">
    <source>
        <dbReference type="ARBA" id="ARBA00022888"/>
    </source>
</evidence>
<name>A0A1S2PET7_9ACTN</name>
<feature type="domain" description="Glutamine amidotransferase type-2" evidence="12">
    <location>
        <begin position="2"/>
        <end position="197"/>
    </location>
</feature>
<dbReference type="InterPro" id="IPR001962">
    <property type="entry name" value="Asn_synthase"/>
</dbReference>
<keyword evidence="7 9" id="KW-0315">Glutamine amidotransferase</keyword>
<accession>A0A1S2PET7</accession>
<dbReference type="PANTHER" id="PTHR43284:SF1">
    <property type="entry name" value="ASPARAGINE SYNTHETASE"/>
    <property type="match status" value="1"/>
</dbReference>
<dbReference type="EC" id="6.3.5.4" evidence="3"/>
<dbReference type="InterPro" id="IPR029055">
    <property type="entry name" value="Ntn_hydrolases_N"/>
</dbReference>
<keyword evidence="9" id="KW-0028">Amino-acid biosynthesis</keyword>
<dbReference type="PROSITE" id="PS51278">
    <property type="entry name" value="GATASE_TYPE_2"/>
    <property type="match status" value="1"/>
</dbReference>
<feature type="binding site" evidence="10">
    <location>
        <position position="285"/>
    </location>
    <ligand>
        <name>ATP</name>
        <dbReference type="ChEBI" id="CHEBI:30616"/>
    </ligand>
</feature>
<evidence type="ECO:0000256" key="4">
    <source>
        <dbReference type="ARBA" id="ARBA00022741"/>
    </source>
</evidence>
<evidence type="ECO:0000256" key="2">
    <source>
        <dbReference type="ARBA" id="ARBA00005752"/>
    </source>
</evidence>
<dbReference type="InterPro" id="IPR014729">
    <property type="entry name" value="Rossmann-like_a/b/a_fold"/>
</dbReference>
<organism evidence="13 14">
    <name type="scientific">Streptomyces monashensis</name>
    <dbReference type="NCBI Taxonomy" id="1678012"/>
    <lineage>
        <taxon>Bacteria</taxon>
        <taxon>Bacillati</taxon>
        <taxon>Actinomycetota</taxon>
        <taxon>Actinomycetes</taxon>
        <taxon>Kitasatosporales</taxon>
        <taxon>Streptomycetaceae</taxon>
        <taxon>Streptomyces</taxon>
    </lineage>
</organism>
<dbReference type="GO" id="GO:0005829">
    <property type="term" value="C:cytosol"/>
    <property type="evidence" value="ECO:0007669"/>
    <property type="project" value="TreeGrafter"/>
</dbReference>
<dbReference type="SUPFAM" id="SSF56235">
    <property type="entry name" value="N-terminal nucleophile aminohydrolases (Ntn hydrolases)"/>
    <property type="match status" value="1"/>
</dbReference>
<dbReference type="SUPFAM" id="SSF52402">
    <property type="entry name" value="Adenine nucleotide alpha hydrolases-like"/>
    <property type="match status" value="1"/>
</dbReference>
<dbReference type="EMBL" id="MLYO01000081">
    <property type="protein sequence ID" value="OIJ92311.1"/>
    <property type="molecule type" value="Genomic_DNA"/>
</dbReference>
<evidence type="ECO:0000313" key="13">
    <source>
        <dbReference type="EMBL" id="OIJ92311.1"/>
    </source>
</evidence>
<evidence type="ECO:0000256" key="10">
    <source>
        <dbReference type="PIRSR" id="PIRSR001589-2"/>
    </source>
</evidence>
<comment type="pathway">
    <text evidence="1">Amino-acid biosynthesis; L-asparagine biosynthesis; L-asparagine from L-aspartate (L-Gln route): step 1/1.</text>
</comment>
<evidence type="ECO:0000259" key="12">
    <source>
        <dbReference type="PROSITE" id="PS51278"/>
    </source>
</evidence>
<keyword evidence="4 10" id="KW-0547">Nucleotide-binding</keyword>
<dbReference type="GO" id="GO:0004066">
    <property type="term" value="F:asparagine synthase (glutamine-hydrolyzing) activity"/>
    <property type="evidence" value="ECO:0007669"/>
    <property type="project" value="UniProtKB-EC"/>
</dbReference>
<feature type="site" description="Important for beta-aspartyl-AMP intermediate formation" evidence="11">
    <location>
        <position position="362"/>
    </location>
</feature>
<evidence type="ECO:0000256" key="7">
    <source>
        <dbReference type="ARBA" id="ARBA00022962"/>
    </source>
</evidence>
<dbReference type="CDD" id="cd01991">
    <property type="entry name" value="Asn_synthase_B_C"/>
    <property type="match status" value="1"/>
</dbReference>
<evidence type="ECO:0000256" key="1">
    <source>
        <dbReference type="ARBA" id="ARBA00005187"/>
    </source>
</evidence>
<comment type="catalytic activity">
    <reaction evidence="8">
        <text>L-aspartate + L-glutamine + ATP + H2O = L-asparagine + L-glutamate + AMP + diphosphate + H(+)</text>
        <dbReference type="Rhea" id="RHEA:12228"/>
        <dbReference type="ChEBI" id="CHEBI:15377"/>
        <dbReference type="ChEBI" id="CHEBI:15378"/>
        <dbReference type="ChEBI" id="CHEBI:29985"/>
        <dbReference type="ChEBI" id="CHEBI:29991"/>
        <dbReference type="ChEBI" id="CHEBI:30616"/>
        <dbReference type="ChEBI" id="CHEBI:33019"/>
        <dbReference type="ChEBI" id="CHEBI:58048"/>
        <dbReference type="ChEBI" id="CHEBI:58359"/>
        <dbReference type="ChEBI" id="CHEBI:456215"/>
        <dbReference type="EC" id="6.3.5.4"/>
    </reaction>
</comment>
<feature type="active site" description="For GATase activity" evidence="9">
    <location>
        <position position="2"/>
    </location>
</feature>
<dbReference type="AlphaFoldDB" id="A0A1S2PET7"/>
<comment type="caution">
    <text evidence="13">The sequence shown here is derived from an EMBL/GenBank/DDBJ whole genome shotgun (WGS) entry which is preliminary data.</text>
</comment>
<comment type="similarity">
    <text evidence="2">Belongs to the asparagine synthetase family.</text>
</comment>
<dbReference type="InterPro" id="IPR006426">
    <property type="entry name" value="Asn_synth_AEB"/>
</dbReference>
<dbReference type="NCBIfam" id="TIGR01536">
    <property type="entry name" value="asn_synth_AEB"/>
    <property type="match status" value="1"/>
</dbReference>
<dbReference type="Pfam" id="PF13537">
    <property type="entry name" value="GATase_7"/>
    <property type="match status" value="1"/>
</dbReference>
<dbReference type="OrthoDB" id="9763290at2"/>
<feature type="binding site" evidence="10">
    <location>
        <position position="95"/>
    </location>
    <ligand>
        <name>L-glutamine</name>
        <dbReference type="ChEBI" id="CHEBI:58359"/>
    </ligand>
</feature>
<reference evidence="13 14" key="1">
    <citation type="submission" date="2016-10" db="EMBL/GenBank/DDBJ databases">
        <title>Genome sequence of Streptomyces sp. MUSC 1.</title>
        <authorList>
            <person name="Lee L.-H."/>
            <person name="Ser H.-L."/>
            <person name="Law J.W.-F."/>
        </authorList>
    </citation>
    <scope>NUCLEOTIDE SEQUENCE [LARGE SCALE GENOMIC DNA]</scope>
    <source>
        <strain evidence="13 14">MUSC 1</strain>
    </source>
</reference>
<evidence type="ECO:0000256" key="11">
    <source>
        <dbReference type="PIRSR" id="PIRSR001589-3"/>
    </source>
</evidence>
<keyword evidence="6 9" id="KW-0061">Asparagine biosynthesis</keyword>
<dbReference type="InterPro" id="IPR033738">
    <property type="entry name" value="AsnB_N"/>
</dbReference>
<evidence type="ECO:0000256" key="8">
    <source>
        <dbReference type="ARBA" id="ARBA00048741"/>
    </source>
</evidence>
<dbReference type="Gene3D" id="3.40.50.620">
    <property type="entry name" value="HUPs"/>
    <property type="match status" value="1"/>
</dbReference>
<keyword evidence="14" id="KW-1185">Reference proteome</keyword>
<dbReference type="InterPro" id="IPR051786">
    <property type="entry name" value="ASN_synthetase/amidase"/>
</dbReference>
<sequence>MCRIYGHFGGEHSANHLRAVALLQRHGGPDAQYQAAGDGWALGNNRLAIMDLDHGDQPYTLGEHLKVVFNGEIYNHDELRTRLRSFGYTFHDHCDGNILPALYDHYGAGFAEHLDGMFAIAVLDLRRDPTLVLATDQAGMKPLYYRWDRQRGALYFSSELPALLSLPGIGWDPWLPGLDAYLASKTPFGEQTMVDSVQVLPRATTALFTAAGGLRTVRRDDTAADEQFNDLESAGARLQEVLREQTRLLALADVPISAITSGGLDSSLVTALLAETVPDLTSFNIAYKGDWPFDERHFAREVAERHGTRYHQVEADPARFPELLHDVVWHLGQPNADPISISTYLLFQAVRDAGFKVAVTGDAADEIFGGYGRIKQALLDGEGDWAHNYLEALAAVPGKLRQSLYTDDYRAYLKQHGSAYETLRDTLGKKFGDTGDRLAAITSFEVDERLPAYHLRRVDHLSMASSVEVRLPFCQSAVTRLALGLREEFRVRGQEGKRALYQAARGLLPDSVLNRPKQPFTLPITAMLRPGEALLEHARETLSPAALRAGGQLDAAAVQNLISSQIERPSDISALAIWSLMVHQIWREQLGAVRTTALPIGEAA</sequence>
<evidence type="ECO:0000256" key="3">
    <source>
        <dbReference type="ARBA" id="ARBA00012737"/>
    </source>
</evidence>
<dbReference type="CDD" id="cd00712">
    <property type="entry name" value="AsnB"/>
    <property type="match status" value="1"/>
</dbReference>
<dbReference type="Proteomes" id="UP000179642">
    <property type="component" value="Unassembled WGS sequence"/>
</dbReference>
<evidence type="ECO:0000256" key="9">
    <source>
        <dbReference type="PIRSR" id="PIRSR001589-1"/>
    </source>
</evidence>
<dbReference type="RefSeq" id="WP_071385705.1">
    <property type="nucleotide sequence ID" value="NZ_MLYO01000081.1"/>
</dbReference>
<dbReference type="InterPro" id="IPR017932">
    <property type="entry name" value="GATase_2_dom"/>
</dbReference>
<dbReference type="Gene3D" id="3.60.20.10">
    <property type="entry name" value="Glutamine Phosphoribosylpyrophosphate, subunit 1, domain 1"/>
    <property type="match status" value="1"/>
</dbReference>
<dbReference type="Pfam" id="PF00733">
    <property type="entry name" value="Asn_synthase"/>
    <property type="match status" value="1"/>
</dbReference>
<dbReference type="PANTHER" id="PTHR43284">
    <property type="entry name" value="ASPARAGINE SYNTHETASE (GLUTAMINE-HYDROLYZING)"/>
    <property type="match status" value="1"/>
</dbReference>
<gene>
    <name evidence="13" type="ORF">BIV23_38870</name>
</gene>
<dbReference type="PIRSF" id="PIRSF001589">
    <property type="entry name" value="Asn_synthetase_glu-h"/>
    <property type="match status" value="1"/>
</dbReference>
<evidence type="ECO:0000256" key="5">
    <source>
        <dbReference type="ARBA" id="ARBA00022840"/>
    </source>
</evidence>
<dbReference type="GO" id="GO:0006529">
    <property type="term" value="P:asparagine biosynthetic process"/>
    <property type="evidence" value="ECO:0007669"/>
    <property type="project" value="UniProtKB-KW"/>
</dbReference>
<keyword evidence="5 10" id="KW-0067">ATP-binding</keyword>
<proteinExistence type="inferred from homology"/>
<dbReference type="GO" id="GO:0005524">
    <property type="term" value="F:ATP binding"/>
    <property type="evidence" value="ECO:0007669"/>
    <property type="project" value="UniProtKB-KW"/>
</dbReference>